<dbReference type="AlphaFoldDB" id="A0A4E0PX37"/>
<feature type="region of interest" description="Disordered" evidence="1">
    <location>
        <begin position="141"/>
        <end position="160"/>
    </location>
</feature>
<proteinExistence type="predicted"/>
<evidence type="ECO:0000313" key="3">
    <source>
        <dbReference type="Proteomes" id="UP000297295"/>
    </source>
</evidence>
<organism evidence="2 3">
    <name type="scientific">Methanolobus halotolerans</name>
    <dbReference type="NCBI Taxonomy" id="2052935"/>
    <lineage>
        <taxon>Archaea</taxon>
        <taxon>Methanobacteriati</taxon>
        <taxon>Methanobacteriota</taxon>
        <taxon>Stenosarchaea group</taxon>
        <taxon>Methanomicrobia</taxon>
        <taxon>Methanosarcinales</taxon>
        <taxon>Methanosarcinaceae</taxon>
        <taxon>Methanolobus</taxon>
    </lineage>
</organism>
<evidence type="ECO:0000313" key="2">
    <source>
        <dbReference type="EMBL" id="TGC09177.1"/>
    </source>
</evidence>
<dbReference type="Proteomes" id="UP000297295">
    <property type="component" value="Unassembled WGS sequence"/>
</dbReference>
<evidence type="ECO:0000256" key="1">
    <source>
        <dbReference type="SAM" id="MobiDB-lite"/>
    </source>
</evidence>
<sequence length="172" mass="19399">MRVFEMVRFFKKKEEQTQLTGSEIDELIKSSCNLGFEVGYHKHSELGWVSEQYSMLEELAKESGLGKLVSENYKKGKEDGAKAKERDVNASLSRKDAQKQKNRSDATHDNTIEEDIGRSIEAGYQSQRSIDDNTIVAIQQPAMTDLPGSTSRTKAIDRPSQIKGFKQLIPKN</sequence>
<accession>A0A4E0PX37</accession>
<feature type="compositionally biased region" description="Basic and acidic residues" evidence="1">
    <location>
        <begin position="72"/>
        <end position="118"/>
    </location>
</feature>
<name>A0A4E0PX37_9EURY</name>
<comment type="caution">
    <text evidence="2">The sequence shown here is derived from an EMBL/GenBank/DDBJ whole genome shotgun (WGS) entry which is preliminary data.</text>
</comment>
<keyword evidence="3" id="KW-1185">Reference proteome</keyword>
<reference evidence="2 3" key="1">
    <citation type="submission" date="2017-11" db="EMBL/GenBank/DDBJ databases">
        <title>Isolation and Characterization of Methanogenic Archaea from Saline Meromictic Lake at Siberia.</title>
        <authorList>
            <person name="Shen Y."/>
            <person name="Huang H.-H."/>
            <person name="Lai M.-C."/>
            <person name="Chen S.-C."/>
        </authorList>
    </citation>
    <scope>NUCLEOTIDE SEQUENCE [LARGE SCALE GENOMIC DNA]</scope>
    <source>
        <strain evidence="2 3">SY-01</strain>
    </source>
</reference>
<gene>
    <name evidence="2" type="ORF">CUN85_07370</name>
</gene>
<feature type="region of interest" description="Disordered" evidence="1">
    <location>
        <begin position="67"/>
        <end position="119"/>
    </location>
</feature>
<dbReference type="EMBL" id="PGGK01000006">
    <property type="protein sequence ID" value="TGC09177.1"/>
    <property type="molecule type" value="Genomic_DNA"/>
</dbReference>
<protein>
    <submittedName>
        <fullName evidence="2">Uncharacterized protein</fullName>
    </submittedName>
</protein>